<name>A0AAN1Y9N0_9ENTR</name>
<keyword evidence="1" id="KW-0472">Membrane</keyword>
<organism evidence="2 3">
    <name type="scientific">Klebsiella quasipneumoniae subsp. quasipneumoniae</name>
    <dbReference type="NCBI Taxonomy" id="1667327"/>
    <lineage>
        <taxon>Bacteria</taxon>
        <taxon>Pseudomonadati</taxon>
        <taxon>Pseudomonadota</taxon>
        <taxon>Gammaproteobacteria</taxon>
        <taxon>Enterobacterales</taxon>
        <taxon>Enterobacteriaceae</taxon>
        <taxon>Klebsiella/Raoultella group</taxon>
        <taxon>Klebsiella</taxon>
        <taxon>Klebsiella pneumoniae complex</taxon>
    </lineage>
</organism>
<gene>
    <name evidence="2" type="ORF">KAM644c_45890</name>
</gene>
<dbReference type="EMBL" id="AP026407">
    <property type="protein sequence ID" value="BDO15523.1"/>
    <property type="molecule type" value="Genomic_DNA"/>
</dbReference>
<evidence type="ECO:0000313" key="2">
    <source>
        <dbReference type="EMBL" id="BDO15523.1"/>
    </source>
</evidence>
<dbReference type="Proteomes" id="UP001058353">
    <property type="component" value="Chromosome"/>
</dbReference>
<keyword evidence="1" id="KW-1133">Transmembrane helix</keyword>
<dbReference type="AlphaFoldDB" id="A0AAN1Y9N0"/>
<feature type="transmembrane region" description="Helical" evidence="1">
    <location>
        <begin position="6"/>
        <end position="29"/>
    </location>
</feature>
<sequence length="53" mass="5962">MYGEYVLISMISQGYMVIYLVVATFIGMLNINSGMAAGMFYEMLEILHCKLMG</sequence>
<evidence type="ECO:0000256" key="1">
    <source>
        <dbReference type="SAM" id="Phobius"/>
    </source>
</evidence>
<keyword evidence="1" id="KW-0812">Transmembrane</keyword>
<evidence type="ECO:0000313" key="3">
    <source>
        <dbReference type="Proteomes" id="UP001058353"/>
    </source>
</evidence>
<reference evidence="2" key="1">
    <citation type="submission" date="2022-07" db="EMBL/GenBank/DDBJ databases">
        <title>Complete genome sequence of carbapenem-resistant Klebsiella spp. in Japan.</title>
        <authorList>
            <person name="Maehana S."/>
            <person name="Suzuki M."/>
            <person name="Kitasato H."/>
        </authorList>
    </citation>
    <scope>NUCLEOTIDE SEQUENCE</scope>
    <source>
        <strain evidence="2">KAM644</strain>
    </source>
</reference>
<accession>A0AAN1Y9N0</accession>
<proteinExistence type="predicted"/>
<protein>
    <submittedName>
        <fullName evidence="2">Uncharacterized protein</fullName>
    </submittedName>
</protein>